<reference evidence="1 2" key="1">
    <citation type="submission" date="2020-07" db="EMBL/GenBank/DDBJ databases">
        <title>Draft whole-genome sequence of Heliobacterium chlorum DSM 3682, type strain.</title>
        <authorList>
            <person name="Kyndt J.A."/>
            <person name="Meyer T.E."/>
            <person name="Imhoff J.F."/>
        </authorList>
    </citation>
    <scope>NUCLEOTIDE SEQUENCE [LARGE SCALE GENOMIC DNA]</scope>
    <source>
        <strain evidence="1 2">DSM 3682</strain>
    </source>
</reference>
<dbReference type="InterPro" id="IPR001451">
    <property type="entry name" value="Hexapep"/>
</dbReference>
<dbReference type="InterPro" id="IPR050179">
    <property type="entry name" value="Trans_hexapeptide_repeat"/>
</dbReference>
<keyword evidence="2" id="KW-1185">Reference proteome</keyword>
<dbReference type="PANTHER" id="PTHR43300:SF6">
    <property type="entry name" value="ACETYLTRANSFERASE YVOF-RELATED"/>
    <property type="match status" value="1"/>
</dbReference>
<gene>
    <name evidence="1" type="ORF">H1S01_07130</name>
</gene>
<proteinExistence type="predicted"/>
<evidence type="ECO:0000313" key="1">
    <source>
        <dbReference type="EMBL" id="MBC9784282.1"/>
    </source>
</evidence>
<dbReference type="RefSeq" id="WP_188039401.1">
    <property type="nucleotide sequence ID" value="NZ_JACVHF010000005.1"/>
</dbReference>
<dbReference type="Proteomes" id="UP000617402">
    <property type="component" value="Unassembled WGS sequence"/>
</dbReference>
<dbReference type="InterPro" id="IPR011004">
    <property type="entry name" value="Trimer_LpxA-like_sf"/>
</dbReference>
<dbReference type="EMBL" id="JACVHF010000005">
    <property type="protein sequence ID" value="MBC9784282.1"/>
    <property type="molecule type" value="Genomic_DNA"/>
</dbReference>
<dbReference type="PANTHER" id="PTHR43300">
    <property type="entry name" value="ACETYLTRANSFERASE"/>
    <property type="match status" value="1"/>
</dbReference>
<protein>
    <submittedName>
        <fullName evidence="1">Acetyltransferase</fullName>
    </submittedName>
</protein>
<name>A0ABR7T2C5_HELCL</name>
<dbReference type="Gene3D" id="2.160.10.10">
    <property type="entry name" value="Hexapeptide repeat proteins"/>
    <property type="match status" value="1"/>
</dbReference>
<organism evidence="1 2">
    <name type="scientific">Heliobacterium chlorum</name>
    <dbReference type="NCBI Taxonomy" id="2698"/>
    <lineage>
        <taxon>Bacteria</taxon>
        <taxon>Bacillati</taxon>
        <taxon>Bacillota</taxon>
        <taxon>Clostridia</taxon>
        <taxon>Eubacteriales</taxon>
        <taxon>Heliobacteriaceae</taxon>
        <taxon>Heliobacterium</taxon>
    </lineage>
</organism>
<accession>A0ABR7T2C5</accession>
<dbReference type="Pfam" id="PF14602">
    <property type="entry name" value="Hexapep_2"/>
    <property type="match status" value="2"/>
</dbReference>
<dbReference type="SUPFAM" id="SSF51161">
    <property type="entry name" value="Trimeric LpxA-like enzymes"/>
    <property type="match status" value="1"/>
</dbReference>
<comment type="caution">
    <text evidence="1">The sequence shown here is derived from an EMBL/GenBank/DDBJ whole genome shotgun (WGS) entry which is preliminary data.</text>
</comment>
<evidence type="ECO:0000313" key="2">
    <source>
        <dbReference type="Proteomes" id="UP000617402"/>
    </source>
</evidence>
<sequence length="174" mass="19523">MARNTRSYPVEGKNSLHFVYRNVPFLRVIKNFIVIWLARYTPLLGLKHWMYRRLLGMQIGPNTSVALMVMMDILHPDMIRIGEDCVIGYNTTILAHEYLLREYRLGEVHIGNRVVIGANCTLLPGITIGDHAVVAAGAVVTADVPPNSFVAGVPARVVRSPYYQEVDLDSFSLQ</sequence>